<gene>
    <name evidence="12" type="ORF">BFS30_20645</name>
</gene>
<dbReference type="GO" id="GO:0004721">
    <property type="term" value="F:phosphoprotein phosphatase activity"/>
    <property type="evidence" value="ECO:0007669"/>
    <property type="project" value="TreeGrafter"/>
</dbReference>
<dbReference type="SMART" id="SM00086">
    <property type="entry name" value="PAC"/>
    <property type="match status" value="2"/>
</dbReference>
<dbReference type="KEGG" id="psty:BFS30_20645"/>
<keyword evidence="3" id="KW-0597">Phosphoprotein</keyword>
<dbReference type="Proteomes" id="UP000094313">
    <property type="component" value="Chromosome"/>
</dbReference>
<feature type="coiled-coil region" evidence="8">
    <location>
        <begin position="140"/>
        <end position="167"/>
    </location>
</feature>
<dbReference type="FunFam" id="3.30.565.10:FF:000006">
    <property type="entry name" value="Sensor histidine kinase WalK"/>
    <property type="match status" value="1"/>
</dbReference>
<dbReference type="SUPFAM" id="SSF47384">
    <property type="entry name" value="Homodimeric domain of signal transducing histidine kinase"/>
    <property type="match status" value="1"/>
</dbReference>
<dbReference type="SUPFAM" id="SSF55874">
    <property type="entry name" value="ATPase domain of HSP90 chaperone/DNA topoisomerase II/histidine kinase"/>
    <property type="match status" value="1"/>
</dbReference>
<comment type="catalytic activity">
    <reaction evidence="1">
        <text>ATP + protein L-histidine = ADP + protein N-phospho-L-histidine.</text>
        <dbReference type="EC" id="2.7.13.3"/>
    </reaction>
</comment>
<dbReference type="EC" id="2.7.13.3" evidence="2"/>
<sequence>MYETKDIQQLRDTMAQDQIRIKELELRNEELTDFIENAAVPLHWVDKHGKVIWANQAELDALGYTREEYIGAPIATFHADEDAIGEILNRLTNNETLNNYQARLKCKDGSIKHVLISSNVRRTDGKFVHTRCFTRDITQIVLEQERKNELIRQLEESEARLRMATDIVDSSFDAIISKKLDNTITSWNRTAEQLFGYTAEEMIGKSSLLLVPGEVMEHEKEMYARLERGERIAHFETKRKTKSNQVLDVSMTLSPIIDATGNIIGISKIIRDITERKLDEQRKNDFVAMVSHELKTPITSILSYIQMLHAKAKKNGDDFGIQILARTEVQVKRMTQMINDFLDIARLEDAKIRLSKTEFELEPLLREVVSEMQVVYTSHPIQFDACPGVKLYADRGKIGQVFTNLISNAIKYSPEGSDILIRCELIGEKVQVSVIDHGVGISKENQEKLFERFYRVEDDRIRNISGFGIGLYLVSEILRYHDATIRVKSAIDKGSAFTFSIQVL</sequence>
<dbReference type="SUPFAM" id="SSF55785">
    <property type="entry name" value="PYP-like sensor domain (PAS domain)"/>
    <property type="match status" value="2"/>
</dbReference>
<dbReference type="CDD" id="cd00075">
    <property type="entry name" value="HATPase"/>
    <property type="match status" value="1"/>
</dbReference>
<feature type="domain" description="PAS" evidence="10">
    <location>
        <begin position="27"/>
        <end position="71"/>
    </location>
</feature>
<evidence type="ECO:0000256" key="6">
    <source>
        <dbReference type="ARBA" id="ARBA00023012"/>
    </source>
</evidence>
<dbReference type="SMART" id="SM00387">
    <property type="entry name" value="HATPase_c"/>
    <property type="match status" value="1"/>
</dbReference>
<dbReference type="InterPro" id="IPR003661">
    <property type="entry name" value="HisK_dim/P_dom"/>
</dbReference>
<dbReference type="InterPro" id="IPR036890">
    <property type="entry name" value="HATPase_C_sf"/>
</dbReference>
<keyword evidence="7" id="KW-0472">Membrane</keyword>
<dbReference type="NCBIfam" id="TIGR00229">
    <property type="entry name" value="sensory_box"/>
    <property type="match status" value="2"/>
</dbReference>
<dbReference type="PANTHER" id="PTHR45453:SF1">
    <property type="entry name" value="PHOSPHATE REGULON SENSOR PROTEIN PHOR"/>
    <property type="match status" value="1"/>
</dbReference>
<evidence type="ECO:0000256" key="2">
    <source>
        <dbReference type="ARBA" id="ARBA00012438"/>
    </source>
</evidence>
<evidence type="ECO:0000313" key="12">
    <source>
        <dbReference type="EMBL" id="AOM79367.1"/>
    </source>
</evidence>
<evidence type="ECO:0000259" key="11">
    <source>
        <dbReference type="PROSITE" id="PS50113"/>
    </source>
</evidence>
<dbReference type="RefSeq" id="WP_069381030.1">
    <property type="nucleotide sequence ID" value="NZ_CP017141.1"/>
</dbReference>
<dbReference type="GO" id="GO:0006355">
    <property type="term" value="P:regulation of DNA-templated transcription"/>
    <property type="evidence" value="ECO:0007669"/>
    <property type="project" value="InterPro"/>
</dbReference>
<dbReference type="PANTHER" id="PTHR45453">
    <property type="entry name" value="PHOSPHATE REGULON SENSOR PROTEIN PHOR"/>
    <property type="match status" value="1"/>
</dbReference>
<dbReference type="Pfam" id="PF00512">
    <property type="entry name" value="HisKA"/>
    <property type="match status" value="1"/>
</dbReference>
<feature type="domain" description="PAC" evidence="11">
    <location>
        <begin position="98"/>
        <end position="149"/>
    </location>
</feature>
<dbReference type="InterPro" id="IPR000700">
    <property type="entry name" value="PAS-assoc_C"/>
</dbReference>
<evidence type="ECO:0000256" key="1">
    <source>
        <dbReference type="ARBA" id="ARBA00000085"/>
    </source>
</evidence>
<dbReference type="Pfam" id="PF13426">
    <property type="entry name" value="PAS_9"/>
    <property type="match status" value="1"/>
</dbReference>
<dbReference type="InterPro" id="IPR003594">
    <property type="entry name" value="HATPase_dom"/>
</dbReference>
<dbReference type="Gene3D" id="3.30.565.10">
    <property type="entry name" value="Histidine kinase-like ATPase, C-terminal domain"/>
    <property type="match status" value="1"/>
</dbReference>
<evidence type="ECO:0000256" key="8">
    <source>
        <dbReference type="SAM" id="Coils"/>
    </source>
</evidence>
<organism evidence="12 13">
    <name type="scientific">Pedobacter steynii</name>
    <dbReference type="NCBI Taxonomy" id="430522"/>
    <lineage>
        <taxon>Bacteria</taxon>
        <taxon>Pseudomonadati</taxon>
        <taxon>Bacteroidota</taxon>
        <taxon>Sphingobacteriia</taxon>
        <taxon>Sphingobacteriales</taxon>
        <taxon>Sphingobacteriaceae</taxon>
        <taxon>Pedobacter</taxon>
    </lineage>
</organism>
<dbReference type="InterPro" id="IPR005467">
    <property type="entry name" value="His_kinase_dom"/>
</dbReference>
<dbReference type="SMART" id="SM00091">
    <property type="entry name" value="PAS"/>
    <property type="match status" value="2"/>
</dbReference>
<dbReference type="AlphaFoldDB" id="A0A1D7QL38"/>
<dbReference type="SMART" id="SM00388">
    <property type="entry name" value="HisKA"/>
    <property type="match status" value="1"/>
</dbReference>
<dbReference type="InterPro" id="IPR013767">
    <property type="entry name" value="PAS_fold"/>
</dbReference>
<dbReference type="CDD" id="cd00082">
    <property type="entry name" value="HisKA"/>
    <property type="match status" value="1"/>
</dbReference>
<keyword evidence="13" id="KW-1185">Reference proteome</keyword>
<evidence type="ECO:0000313" key="13">
    <source>
        <dbReference type="Proteomes" id="UP000094313"/>
    </source>
</evidence>
<dbReference type="Gene3D" id="1.10.287.130">
    <property type="match status" value="1"/>
</dbReference>
<dbReference type="PROSITE" id="PS50112">
    <property type="entry name" value="PAS"/>
    <property type="match status" value="2"/>
</dbReference>
<dbReference type="Pfam" id="PF02518">
    <property type="entry name" value="HATPase_c"/>
    <property type="match status" value="1"/>
</dbReference>
<protein>
    <recommendedName>
        <fullName evidence="2">histidine kinase</fullName>
        <ecNumber evidence="2">2.7.13.3</ecNumber>
    </recommendedName>
</protein>
<dbReference type="InterPro" id="IPR004358">
    <property type="entry name" value="Sig_transdc_His_kin-like_C"/>
</dbReference>
<evidence type="ECO:0000256" key="7">
    <source>
        <dbReference type="ARBA" id="ARBA00023136"/>
    </source>
</evidence>
<dbReference type="InterPro" id="IPR001610">
    <property type="entry name" value="PAC"/>
</dbReference>
<dbReference type="InterPro" id="IPR000014">
    <property type="entry name" value="PAS"/>
</dbReference>
<dbReference type="CDD" id="cd00130">
    <property type="entry name" value="PAS"/>
    <property type="match status" value="2"/>
</dbReference>
<dbReference type="OrthoDB" id="9813151at2"/>
<evidence type="ECO:0000256" key="3">
    <source>
        <dbReference type="ARBA" id="ARBA00022553"/>
    </source>
</evidence>
<dbReference type="InterPro" id="IPR035965">
    <property type="entry name" value="PAS-like_dom_sf"/>
</dbReference>
<dbReference type="FunFam" id="1.10.287.130:FF:000001">
    <property type="entry name" value="Two-component sensor histidine kinase"/>
    <property type="match status" value="1"/>
</dbReference>
<keyword evidence="5" id="KW-0418">Kinase</keyword>
<proteinExistence type="predicted"/>
<accession>A0A1D7QL38</accession>
<dbReference type="PRINTS" id="PR00344">
    <property type="entry name" value="BCTRLSENSOR"/>
</dbReference>
<dbReference type="InterPro" id="IPR050351">
    <property type="entry name" value="BphY/WalK/GraS-like"/>
</dbReference>
<dbReference type="GO" id="GO:0016036">
    <property type="term" value="P:cellular response to phosphate starvation"/>
    <property type="evidence" value="ECO:0007669"/>
    <property type="project" value="TreeGrafter"/>
</dbReference>
<dbReference type="EMBL" id="CP017141">
    <property type="protein sequence ID" value="AOM79367.1"/>
    <property type="molecule type" value="Genomic_DNA"/>
</dbReference>
<name>A0A1D7QL38_9SPHI</name>
<evidence type="ECO:0000259" key="9">
    <source>
        <dbReference type="PROSITE" id="PS50109"/>
    </source>
</evidence>
<evidence type="ECO:0000256" key="5">
    <source>
        <dbReference type="ARBA" id="ARBA00022777"/>
    </source>
</evidence>
<dbReference type="PROSITE" id="PS50113">
    <property type="entry name" value="PAC"/>
    <property type="match status" value="2"/>
</dbReference>
<keyword evidence="4" id="KW-0808">Transferase</keyword>
<evidence type="ECO:0000256" key="4">
    <source>
        <dbReference type="ARBA" id="ARBA00022679"/>
    </source>
</evidence>
<reference evidence="12 13" key="1">
    <citation type="submission" date="2016-08" db="EMBL/GenBank/DDBJ databases">
        <authorList>
            <person name="Seilhamer J.J."/>
        </authorList>
    </citation>
    <scope>NUCLEOTIDE SEQUENCE [LARGE SCALE GENOMIC DNA]</scope>
    <source>
        <strain evidence="12 13">DX4</strain>
    </source>
</reference>
<dbReference type="GO" id="GO:0005886">
    <property type="term" value="C:plasma membrane"/>
    <property type="evidence" value="ECO:0007669"/>
    <property type="project" value="TreeGrafter"/>
</dbReference>
<dbReference type="PROSITE" id="PS50109">
    <property type="entry name" value="HIS_KIN"/>
    <property type="match status" value="1"/>
</dbReference>
<keyword evidence="6" id="KW-0902">Two-component regulatory system</keyword>
<feature type="domain" description="PAC" evidence="11">
    <location>
        <begin position="233"/>
        <end position="285"/>
    </location>
</feature>
<feature type="domain" description="PAS" evidence="10">
    <location>
        <begin position="157"/>
        <end position="229"/>
    </location>
</feature>
<evidence type="ECO:0000259" key="10">
    <source>
        <dbReference type="PROSITE" id="PS50112"/>
    </source>
</evidence>
<dbReference type="GO" id="GO:0000155">
    <property type="term" value="F:phosphorelay sensor kinase activity"/>
    <property type="evidence" value="ECO:0007669"/>
    <property type="project" value="InterPro"/>
</dbReference>
<dbReference type="Pfam" id="PF00989">
    <property type="entry name" value="PAS"/>
    <property type="match status" value="1"/>
</dbReference>
<keyword evidence="8" id="KW-0175">Coiled coil</keyword>
<dbReference type="Gene3D" id="3.30.450.20">
    <property type="entry name" value="PAS domain"/>
    <property type="match status" value="2"/>
</dbReference>
<feature type="domain" description="Histidine kinase" evidence="9">
    <location>
        <begin position="289"/>
        <end position="504"/>
    </location>
</feature>
<dbReference type="InterPro" id="IPR036097">
    <property type="entry name" value="HisK_dim/P_sf"/>
</dbReference>